<evidence type="ECO:0000256" key="1">
    <source>
        <dbReference type="SAM" id="MobiDB-lite"/>
    </source>
</evidence>
<organism evidence="3 4">
    <name type="scientific">Glonium stellatum</name>
    <dbReference type="NCBI Taxonomy" id="574774"/>
    <lineage>
        <taxon>Eukaryota</taxon>
        <taxon>Fungi</taxon>
        <taxon>Dikarya</taxon>
        <taxon>Ascomycota</taxon>
        <taxon>Pezizomycotina</taxon>
        <taxon>Dothideomycetes</taxon>
        <taxon>Pleosporomycetidae</taxon>
        <taxon>Gloniales</taxon>
        <taxon>Gloniaceae</taxon>
        <taxon>Glonium</taxon>
    </lineage>
</organism>
<gene>
    <name evidence="3" type="ORF">AOQ84DRAFT_326481</name>
</gene>
<dbReference type="AlphaFoldDB" id="A0A8E2JMX4"/>
<dbReference type="Pfam" id="PF08457">
    <property type="entry name" value="Sfi1"/>
    <property type="match status" value="1"/>
</dbReference>
<keyword evidence="4" id="KW-1185">Reference proteome</keyword>
<dbReference type="Proteomes" id="UP000250140">
    <property type="component" value="Unassembled WGS sequence"/>
</dbReference>
<evidence type="ECO:0000313" key="3">
    <source>
        <dbReference type="EMBL" id="OCL03104.1"/>
    </source>
</evidence>
<sequence>MPASTADELPPLSNHDVEILYSIVTTAQTLPGPPFRALFAAYDTVLAENGIDPDHDQLYFRFLFRMQEGRAEDNSLYARFEGLLGRMGIQIEVDKGGEGVEDITRNLEHLELNGYATDNQEKRGASRRASFNSMYDASTDTALARRRLSSRSTREERPSSRATDLGVSRRTRSHSRSRLLPHLPIRGRLNQRAVSDNLHNRPKRSGSISSQGSLRITRNTEADNQYDDYSADQSGDQSLDFGRDLTQDRGAQYEVEEHYIPPEMLYQPSETQMISDAETFLYLHSMPIARRLLRSWRDSALELHDKHERMSSAAGSSDRDTLLRQSFGLWQSALQLKRQTAETERFFEHLERRAGKARDLFLLTKAFTHWAQCASDEVQRTSVARRHILRTKYFNSWREITAVNELKVRRQGLRKFLGIWRQRTAVLHDANATALSVRYENLVSRIYWRWFWAFCDRRAPLWNAGRIRRALFTKWVDITRQLREREHWVEKMRAHDVQRRNLVVWNHQTHIVQDLVPRGESFRRSALLSSAFNAIRVEAKLSPLTVKVSEAINQRVISSTFKIWRLRTRNSRLASKVNKLRVIHNAWTLWNDRLRCQALTLQINDRVILQALYKWVLAERASLFLRVHNAQLKHEFFLNWVKKTREQRARFKEMEQGFIETRRTRNLRLCLRRCRDATKDYQDRNNLALSLYEPKLVERTFRSLLERHNHFAQLHHWAEDARFYVLTKHALKCWNDATQQARRLRRREAYAQVRRKTKMGLVRRALGRWRDKTAQLLVKERQATEIAENRLLRTSTSLFIVWHDRCASILQRERQANSLRNAELHRYFFTAWSQRWRSIIELNEQAVTLREESVAVAASSCLKKFEWRIFQIQRGEQNALALRDRNWEKHVRAMIRFWAEQAIERGAQRVVSPSPTPGRGAGRGSGQRDGGLNAGYFAQEAGDETIARAENWTALDESAFEVGNLDLNLSFSPEAASRPADPSNLPFLTSTPLPGYLRTPSKRSTARAKAKERLLGMVSSSINPSSSTQLTRRPHGAASAPVVSFADPPTSSTIITPFERKLRAQGYAGRSHLGSVGSSTGKRSGRSTDRGILGFEDISEEGAGFGNL</sequence>
<evidence type="ECO:0000259" key="2">
    <source>
        <dbReference type="Pfam" id="PF08457"/>
    </source>
</evidence>
<dbReference type="InterPro" id="IPR013665">
    <property type="entry name" value="Sfi1_dom"/>
</dbReference>
<feature type="compositionally biased region" description="Basic residues" evidence="1">
    <location>
        <begin position="169"/>
        <end position="179"/>
    </location>
</feature>
<accession>A0A8E2JMX4</accession>
<feature type="compositionally biased region" description="Gly residues" evidence="1">
    <location>
        <begin position="919"/>
        <end position="933"/>
    </location>
</feature>
<reference evidence="3 4" key="1">
    <citation type="journal article" date="2016" name="Nat. Commun.">
        <title>Ectomycorrhizal ecology is imprinted in the genome of the dominant symbiotic fungus Cenococcum geophilum.</title>
        <authorList>
            <consortium name="DOE Joint Genome Institute"/>
            <person name="Peter M."/>
            <person name="Kohler A."/>
            <person name="Ohm R.A."/>
            <person name="Kuo A."/>
            <person name="Krutzmann J."/>
            <person name="Morin E."/>
            <person name="Arend M."/>
            <person name="Barry K.W."/>
            <person name="Binder M."/>
            <person name="Choi C."/>
            <person name="Clum A."/>
            <person name="Copeland A."/>
            <person name="Grisel N."/>
            <person name="Haridas S."/>
            <person name="Kipfer T."/>
            <person name="LaButti K."/>
            <person name="Lindquist E."/>
            <person name="Lipzen A."/>
            <person name="Maire R."/>
            <person name="Meier B."/>
            <person name="Mihaltcheva S."/>
            <person name="Molinier V."/>
            <person name="Murat C."/>
            <person name="Poggeler S."/>
            <person name="Quandt C.A."/>
            <person name="Sperisen C."/>
            <person name="Tritt A."/>
            <person name="Tisserant E."/>
            <person name="Crous P.W."/>
            <person name="Henrissat B."/>
            <person name="Nehls U."/>
            <person name="Egli S."/>
            <person name="Spatafora J.W."/>
            <person name="Grigoriev I.V."/>
            <person name="Martin F.M."/>
        </authorList>
    </citation>
    <scope>NUCLEOTIDE SEQUENCE [LARGE SCALE GENOMIC DNA]</scope>
    <source>
        <strain evidence="3 4">CBS 207.34</strain>
    </source>
</reference>
<dbReference type="EMBL" id="KV750805">
    <property type="protein sequence ID" value="OCL03104.1"/>
    <property type="molecule type" value="Genomic_DNA"/>
</dbReference>
<protein>
    <submittedName>
        <fullName evidence="3">Sfi1-domain-containing protein</fullName>
    </submittedName>
</protein>
<feature type="region of interest" description="Disordered" evidence="1">
    <location>
        <begin position="1070"/>
        <end position="1096"/>
    </location>
</feature>
<evidence type="ECO:0000313" key="4">
    <source>
        <dbReference type="Proteomes" id="UP000250140"/>
    </source>
</evidence>
<feature type="region of interest" description="Disordered" evidence="1">
    <location>
        <begin position="908"/>
        <end position="934"/>
    </location>
</feature>
<feature type="compositionally biased region" description="Polar residues" evidence="1">
    <location>
        <begin position="206"/>
        <end position="216"/>
    </location>
</feature>
<feature type="domain" description="Sfi1 spindle body" evidence="2">
    <location>
        <begin position="334"/>
        <end position="902"/>
    </location>
</feature>
<feature type="region of interest" description="Disordered" evidence="1">
    <location>
        <begin position="973"/>
        <end position="1004"/>
    </location>
</feature>
<proteinExistence type="predicted"/>
<dbReference type="OrthoDB" id="5215300at2759"/>
<feature type="region of interest" description="Disordered" evidence="1">
    <location>
        <begin position="142"/>
        <end position="216"/>
    </location>
</feature>
<name>A0A8E2JMX4_9PEZI</name>